<name>A0A1G5JE72_9BACT</name>
<evidence type="ECO:0000313" key="5">
    <source>
        <dbReference type="Proteomes" id="UP000198870"/>
    </source>
</evidence>
<proteinExistence type="predicted"/>
<dbReference type="InterPro" id="IPR005653">
    <property type="entry name" value="OstA-like_N"/>
</dbReference>
<dbReference type="Pfam" id="PF03968">
    <property type="entry name" value="LptD_N"/>
    <property type="match status" value="1"/>
</dbReference>
<keyword evidence="1 2" id="KW-0732">Signal</keyword>
<dbReference type="Gene3D" id="2.60.450.10">
    <property type="entry name" value="Lipopolysaccharide (LPS) transport protein A like domain"/>
    <property type="match status" value="1"/>
</dbReference>
<feature type="domain" description="Organic solvent tolerance-like N-terminal" evidence="3">
    <location>
        <begin position="32"/>
        <end position="142"/>
    </location>
</feature>
<dbReference type="PANTHER" id="PTHR36504:SF1">
    <property type="entry name" value="LIPOPOLYSACCHARIDE EXPORT SYSTEM PROTEIN LPTA"/>
    <property type="match status" value="1"/>
</dbReference>
<dbReference type="InterPro" id="IPR052037">
    <property type="entry name" value="LPS_export_LptA"/>
</dbReference>
<evidence type="ECO:0000256" key="1">
    <source>
        <dbReference type="ARBA" id="ARBA00022729"/>
    </source>
</evidence>
<protein>
    <submittedName>
        <fullName evidence="4">Lipopolysaccharide export system protein LptA</fullName>
    </submittedName>
</protein>
<feature type="chain" id="PRO_5011596860" evidence="2">
    <location>
        <begin position="26"/>
        <end position="175"/>
    </location>
</feature>
<organism evidence="4 5">
    <name type="scientific">Desulfoluna spongiiphila</name>
    <dbReference type="NCBI Taxonomy" id="419481"/>
    <lineage>
        <taxon>Bacteria</taxon>
        <taxon>Pseudomonadati</taxon>
        <taxon>Thermodesulfobacteriota</taxon>
        <taxon>Desulfobacteria</taxon>
        <taxon>Desulfobacterales</taxon>
        <taxon>Desulfolunaceae</taxon>
        <taxon>Desulfoluna</taxon>
    </lineage>
</organism>
<gene>
    <name evidence="4" type="ORF">SAMN05216233_12847</name>
</gene>
<dbReference type="Proteomes" id="UP000198870">
    <property type="component" value="Unassembled WGS sequence"/>
</dbReference>
<dbReference type="GO" id="GO:0015920">
    <property type="term" value="P:lipopolysaccharide transport"/>
    <property type="evidence" value="ECO:0007669"/>
    <property type="project" value="TreeGrafter"/>
</dbReference>
<dbReference type="GO" id="GO:0030288">
    <property type="term" value="C:outer membrane-bounded periplasmic space"/>
    <property type="evidence" value="ECO:0007669"/>
    <property type="project" value="TreeGrafter"/>
</dbReference>
<evidence type="ECO:0000259" key="3">
    <source>
        <dbReference type="Pfam" id="PF03968"/>
    </source>
</evidence>
<keyword evidence="5" id="KW-1185">Reference proteome</keyword>
<dbReference type="RefSeq" id="WP_092215295.1">
    <property type="nucleotide sequence ID" value="NZ_FMUX01000028.1"/>
</dbReference>
<accession>A0A1G5JE72</accession>
<evidence type="ECO:0000256" key="2">
    <source>
        <dbReference type="SAM" id="SignalP"/>
    </source>
</evidence>
<dbReference type="GO" id="GO:0009279">
    <property type="term" value="C:cell outer membrane"/>
    <property type="evidence" value="ECO:0007669"/>
    <property type="project" value="TreeGrafter"/>
</dbReference>
<evidence type="ECO:0000313" key="4">
    <source>
        <dbReference type="EMBL" id="SCY86109.1"/>
    </source>
</evidence>
<dbReference type="EMBL" id="FMUX01000028">
    <property type="protein sequence ID" value="SCY86109.1"/>
    <property type="molecule type" value="Genomic_DNA"/>
</dbReference>
<feature type="signal peptide" evidence="2">
    <location>
        <begin position="1"/>
        <end position="25"/>
    </location>
</feature>
<dbReference type="GO" id="GO:0017089">
    <property type="term" value="F:glycolipid transfer activity"/>
    <property type="evidence" value="ECO:0007669"/>
    <property type="project" value="TreeGrafter"/>
</dbReference>
<dbReference type="AlphaFoldDB" id="A0A1G5JE72"/>
<dbReference type="STRING" id="419481.SAMN05216233_12847"/>
<dbReference type="PANTHER" id="PTHR36504">
    <property type="entry name" value="LIPOPOLYSACCHARIDE EXPORT SYSTEM PROTEIN LPTA"/>
    <property type="match status" value="1"/>
</dbReference>
<reference evidence="4 5" key="1">
    <citation type="submission" date="2016-10" db="EMBL/GenBank/DDBJ databases">
        <authorList>
            <person name="de Groot N.N."/>
        </authorList>
    </citation>
    <scope>NUCLEOTIDE SEQUENCE [LARGE SCALE GENOMIC DNA]</scope>
    <source>
        <strain evidence="4 5">AA1</strain>
    </source>
</reference>
<sequence length="175" mass="18917">MKHAPLKYIWCLLLALAFLPGAAMAQEGEVGINADHLTSDSQGRYALFSGNVRITRDGAVLKADTVQLHYEDGKKKGDTTKGLSLIEAEGNVTMDFEEKHATADKALYDLRKEEVTLTGGPPKVVSGESTLTGKTIVINRLTGAIKVDSGKSTRVKVRLVPGEKGFSFTPEKKDK</sequence>